<evidence type="ECO:0000256" key="1">
    <source>
        <dbReference type="ARBA" id="ARBA00004496"/>
    </source>
</evidence>
<gene>
    <name evidence="12 14" type="primary">rlmN</name>
    <name evidence="14" type="ORF">CLFO_23150</name>
</gene>
<keyword evidence="11 12" id="KW-0411">Iron-sulfur</keyword>
<comment type="cofactor">
    <cofactor evidence="12">
        <name>[4Fe-4S] cluster</name>
        <dbReference type="ChEBI" id="CHEBI:49883"/>
    </cofactor>
    <text evidence="12">Binds 1 [4Fe-4S] cluster. The cluster is coordinated with 3 cysteines and an exchangeable S-adenosyl-L-methionine.</text>
</comment>
<comment type="caution">
    <text evidence="12">Lacks conserved residue(s) required for the propagation of feature annotation.</text>
</comment>
<dbReference type="HAMAP" id="MF_01849">
    <property type="entry name" value="RNA_methyltr_RlmN"/>
    <property type="match status" value="1"/>
</dbReference>
<accession>A0AAC9WHP6</accession>
<keyword evidence="12" id="KW-1015">Disulfide bond</keyword>
<dbReference type="SFLD" id="SFLDG01062">
    <property type="entry name" value="methyltransferase_(Class_A)"/>
    <property type="match status" value="1"/>
</dbReference>
<feature type="binding site" evidence="12">
    <location>
        <position position="191"/>
    </location>
    <ligand>
        <name>S-adenosyl-L-methionine</name>
        <dbReference type="ChEBI" id="CHEBI:59789"/>
    </ligand>
</feature>
<dbReference type="PIRSF" id="PIRSF006004">
    <property type="entry name" value="CHP00048"/>
    <property type="match status" value="1"/>
</dbReference>
<dbReference type="AlphaFoldDB" id="A0AAC9WHP6"/>
<name>A0AAC9WHP6_9CLOT</name>
<dbReference type="FunFam" id="3.20.20.70:FF:000014">
    <property type="entry name" value="Probable dual-specificity RNA methyltransferase RlmN"/>
    <property type="match status" value="1"/>
</dbReference>
<dbReference type="GO" id="GO:0000049">
    <property type="term" value="F:tRNA binding"/>
    <property type="evidence" value="ECO:0007669"/>
    <property type="project" value="UniProtKB-UniRule"/>
</dbReference>
<comment type="subcellular location">
    <subcellularLocation>
        <location evidence="1 12">Cytoplasm</location>
    </subcellularLocation>
</comment>
<keyword evidence="2 12" id="KW-0004">4Fe-4S</keyword>
<dbReference type="CDD" id="cd01335">
    <property type="entry name" value="Radical_SAM"/>
    <property type="match status" value="1"/>
</dbReference>
<dbReference type="GO" id="GO:0030488">
    <property type="term" value="P:tRNA methylation"/>
    <property type="evidence" value="ECO:0007669"/>
    <property type="project" value="UniProtKB-UniRule"/>
</dbReference>
<dbReference type="SFLD" id="SFLDS00029">
    <property type="entry name" value="Radical_SAM"/>
    <property type="match status" value="1"/>
</dbReference>
<evidence type="ECO:0000256" key="10">
    <source>
        <dbReference type="ARBA" id="ARBA00023004"/>
    </source>
</evidence>
<dbReference type="GO" id="GO:0005737">
    <property type="term" value="C:cytoplasm"/>
    <property type="evidence" value="ECO:0007669"/>
    <property type="project" value="UniProtKB-SubCell"/>
</dbReference>
<dbReference type="Pfam" id="PF21016">
    <property type="entry name" value="RlmN_N"/>
    <property type="match status" value="1"/>
</dbReference>
<comment type="similarity">
    <text evidence="12">Belongs to the radical SAM superfamily. RlmN family.</text>
</comment>
<dbReference type="InterPro" id="IPR058240">
    <property type="entry name" value="rSAM_sf"/>
</dbReference>
<keyword evidence="4 12" id="KW-0698">rRNA processing</keyword>
<sequence>MTKIDLLSLTIDEVESLVEGMGEKKYRGKQIFEWVNKGAKRWEDMTNIGKVLKEKLQKNTFITHVKIEKKMVSKIDGTTKYLFLLEDKNIIEGVVMKYKHGFTACISSQVGCVMGCSFCASTIGGLIRDLRAGEMIDQILQMQQDLGERISNIVLMGSGEPLHNYREVMKFLEIVNSESGLNIGNRHITLSTCGLVPEIKKLADLQIPINLAVSLHAPNDETRQIMMPIAKKYSIKALMEACEYYLQKNNRRITFEYALVKEVNDEEVHAKQLGQLLKGMLCYVNLIPVNTVAEARYEKSREEQVKRFQKVLKSQGVEATIRREMGADIDAACGQLRNNYINKKIKEKQ</sequence>
<reference evidence="14 15" key="1">
    <citation type="submission" date="2017-03" db="EMBL/GenBank/DDBJ databases">
        <title>Complete sequence of Clostridium formicaceticum DSM 92.</title>
        <authorList>
            <person name="Poehlein A."/>
            <person name="Karl M."/>
            <person name="Bengelsdorf F.R."/>
            <person name="Duerre P."/>
            <person name="Daniel R."/>
        </authorList>
    </citation>
    <scope>NUCLEOTIDE SEQUENCE [LARGE SCALE GENOMIC DNA]</scope>
    <source>
        <strain evidence="14 15">DSM 92</strain>
    </source>
</reference>
<dbReference type="PANTHER" id="PTHR30544">
    <property type="entry name" value="23S RRNA METHYLTRANSFERASE"/>
    <property type="match status" value="1"/>
</dbReference>
<proteinExistence type="inferred from homology"/>
<evidence type="ECO:0000256" key="2">
    <source>
        <dbReference type="ARBA" id="ARBA00022485"/>
    </source>
</evidence>
<evidence type="ECO:0000256" key="11">
    <source>
        <dbReference type="ARBA" id="ARBA00023014"/>
    </source>
</evidence>
<dbReference type="GO" id="GO:0070040">
    <property type="term" value="F:rRNA (adenine(2503)-C2-)-methyltransferase activity"/>
    <property type="evidence" value="ECO:0007669"/>
    <property type="project" value="UniProtKB-UniRule"/>
</dbReference>
<evidence type="ECO:0000256" key="4">
    <source>
        <dbReference type="ARBA" id="ARBA00022552"/>
    </source>
</evidence>
<feature type="binding site" evidence="12">
    <location>
        <begin position="159"/>
        <end position="160"/>
    </location>
    <ligand>
        <name>S-adenosyl-L-methionine</name>
        <dbReference type="ChEBI" id="CHEBI:59789"/>
    </ligand>
</feature>
<evidence type="ECO:0000256" key="12">
    <source>
        <dbReference type="HAMAP-Rule" id="MF_01849"/>
    </source>
</evidence>
<evidence type="ECO:0000313" key="14">
    <source>
        <dbReference type="EMBL" id="ARE87915.1"/>
    </source>
</evidence>
<dbReference type="GO" id="GO:0070475">
    <property type="term" value="P:rRNA base methylation"/>
    <property type="evidence" value="ECO:0007669"/>
    <property type="project" value="UniProtKB-UniRule"/>
</dbReference>
<comment type="miscellaneous">
    <text evidence="12">Reaction proceeds by a ping-pong mechanism involving intermediate methylation of a conserved cysteine residue.</text>
</comment>
<keyword evidence="5 12" id="KW-0489">Methyltransferase</keyword>
<dbReference type="GO" id="GO:0046872">
    <property type="term" value="F:metal ion binding"/>
    <property type="evidence" value="ECO:0007669"/>
    <property type="project" value="UniProtKB-KW"/>
</dbReference>
<dbReference type="NCBIfam" id="TIGR00048">
    <property type="entry name" value="rRNA_mod_RlmN"/>
    <property type="match status" value="1"/>
</dbReference>
<dbReference type="InterPro" id="IPR040072">
    <property type="entry name" value="Methyltransferase_A"/>
</dbReference>
<dbReference type="InterPro" id="IPR007197">
    <property type="entry name" value="rSAM"/>
</dbReference>
<evidence type="ECO:0000256" key="7">
    <source>
        <dbReference type="ARBA" id="ARBA00022691"/>
    </source>
</evidence>
<dbReference type="Gene3D" id="1.10.150.530">
    <property type="match status" value="1"/>
</dbReference>
<feature type="binding site" evidence="12">
    <location>
        <position position="116"/>
    </location>
    <ligand>
        <name>[4Fe-4S] cluster</name>
        <dbReference type="ChEBI" id="CHEBI:49883"/>
        <note>4Fe-4S-S-AdoMet</note>
    </ligand>
</feature>
<keyword evidence="8 12" id="KW-0819">tRNA processing</keyword>
<dbReference type="PROSITE" id="PS51918">
    <property type="entry name" value="RADICAL_SAM"/>
    <property type="match status" value="1"/>
</dbReference>
<feature type="binding site" evidence="12">
    <location>
        <position position="119"/>
    </location>
    <ligand>
        <name>[4Fe-4S] cluster</name>
        <dbReference type="ChEBI" id="CHEBI:49883"/>
        <note>4Fe-4S-S-AdoMet</note>
    </ligand>
</feature>
<dbReference type="InterPro" id="IPR027492">
    <property type="entry name" value="RNA_MTrfase_RlmN"/>
</dbReference>
<dbReference type="GO" id="GO:0019843">
    <property type="term" value="F:rRNA binding"/>
    <property type="evidence" value="ECO:0007669"/>
    <property type="project" value="UniProtKB-UniRule"/>
</dbReference>
<keyword evidence="7 12" id="KW-0949">S-adenosyl-L-methionine</keyword>
<dbReference type="InterPro" id="IPR013785">
    <property type="entry name" value="Aldolase_TIM"/>
</dbReference>
<dbReference type="Pfam" id="PF04055">
    <property type="entry name" value="Radical_SAM"/>
    <property type="match status" value="1"/>
</dbReference>
<dbReference type="RefSeq" id="WP_081562065.1">
    <property type="nucleotide sequence ID" value="NZ_CP017603.1"/>
</dbReference>
<dbReference type="Proteomes" id="UP000192478">
    <property type="component" value="Chromosome"/>
</dbReference>
<keyword evidence="9 12" id="KW-0479">Metal-binding</keyword>
<feature type="domain" description="Radical SAM core" evidence="13">
    <location>
        <begin position="98"/>
        <end position="328"/>
    </location>
</feature>
<feature type="binding site" evidence="12">
    <location>
        <position position="290"/>
    </location>
    <ligand>
        <name>S-adenosyl-L-methionine</name>
        <dbReference type="ChEBI" id="CHEBI:59789"/>
    </ligand>
</feature>
<dbReference type="InterPro" id="IPR048641">
    <property type="entry name" value="RlmN_N"/>
</dbReference>
<evidence type="ECO:0000313" key="15">
    <source>
        <dbReference type="Proteomes" id="UP000192478"/>
    </source>
</evidence>
<evidence type="ECO:0000256" key="5">
    <source>
        <dbReference type="ARBA" id="ARBA00022603"/>
    </source>
</evidence>
<feature type="binding site" evidence="12">
    <location>
        <begin position="214"/>
        <end position="216"/>
    </location>
    <ligand>
        <name>S-adenosyl-L-methionine</name>
        <dbReference type="ChEBI" id="CHEBI:59789"/>
    </ligand>
</feature>
<comment type="function">
    <text evidence="12">Specifically methylates position 2 of adenine 2503 in 23S rRNA and position 2 of adenine 37 in tRNAs.</text>
</comment>
<comment type="catalytic activity">
    <reaction evidence="12">
        <text>adenosine(2503) in 23S rRNA + 2 reduced [2Fe-2S]-[ferredoxin] + 2 S-adenosyl-L-methionine = 2-methyladenosine(2503) in 23S rRNA + 5'-deoxyadenosine + L-methionine + 2 oxidized [2Fe-2S]-[ferredoxin] + S-adenosyl-L-homocysteine</text>
        <dbReference type="Rhea" id="RHEA:42916"/>
        <dbReference type="Rhea" id="RHEA-COMP:10000"/>
        <dbReference type="Rhea" id="RHEA-COMP:10001"/>
        <dbReference type="Rhea" id="RHEA-COMP:10152"/>
        <dbReference type="Rhea" id="RHEA-COMP:10282"/>
        <dbReference type="ChEBI" id="CHEBI:17319"/>
        <dbReference type="ChEBI" id="CHEBI:33737"/>
        <dbReference type="ChEBI" id="CHEBI:33738"/>
        <dbReference type="ChEBI" id="CHEBI:57844"/>
        <dbReference type="ChEBI" id="CHEBI:57856"/>
        <dbReference type="ChEBI" id="CHEBI:59789"/>
        <dbReference type="ChEBI" id="CHEBI:74411"/>
        <dbReference type="ChEBI" id="CHEBI:74497"/>
        <dbReference type="EC" id="2.1.1.192"/>
    </reaction>
</comment>
<evidence type="ECO:0000256" key="8">
    <source>
        <dbReference type="ARBA" id="ARBA00022694"/>
    </source>
</evidence>
<feature type="active site" description="S-methylcysteine intermediate" evidence="12">
    <location>
        <position position="333"/>
    </location>
</feature>
<keyword evidence="3 12" id="KW-0963">Cytoplasm</keyword>
<feature type="binding site" evidence="12">
    <location>
        <position position="112"/>
    </location>
    <ligand>
        <name>[4Fe-4S] cluster</name>
        <dbReference type="ChEBI" id="CHEBI:49883"/>
        <note>4Fe-4S-S-AdoMet</note>
    </ligand>
</feature>
<organism evidence="14 15">
    <name type="scientific">Clostridium formicaceticum</name>
    <dbReference type="NCBI Taxonomy" id="1497"/>
    <lineage>
        <taxon>Bacteria</taxon>
        <taxon>Bacillati</taxon>
        <taxon>Bacillota</taxon>
        <taxon>Clostridia</taxon>
        <taxon>Eubacteriales</taxon>
        <taxon>Clostridiaceae</taxon>
        <taxon>Clostridium</taxon>
    </lineage>
</organism>
<dbReference type="EC" id="2.1.1.192" evidence="12"/>
<dbReference type="PANTHER" id="PTHR30544:SF5">
    <property type="entry name" value="RADICAL SAM CORE DOMAIN-CONTAINING PROTEIN"/>
    <property type="match status" value="1"/>
</dbReference>
<evidence type="ECO:0000256" key="3">
    <source>
        <dbReference type="ARBA" id="ARBA00022490"/>
    </source>
</evidence>
<keyword evidence="10 12" id="KW-0408">Iron</keyword>
<comment type="catalytic activity">
    <reaction evidence="12">
        <text>adenosine(37) in tRNA + 2 reduced [2Fe-2S]-[ferredoxin] + 2 S-adenosyl-L-methionine = 2-methyladenosine(37) in tRNA + 5'-deoxyadenosine + L-methionine + 2 oxidized [2Fe-2S]-[ferredoxin] + S-adenosyl-L-homocysteine</text>
        <dbReference type="Rhea" id="RHEA:43332"/>
        <dbReference type="Rhea" id="RHEA-COMP:10000"/>
        <dbReference type="Rhea" id="RHEA-COMP:10001"/>
        <dbReference type="Rhea" id="RHEA-COMP:10162"/>
        <dbReference type="Rhea" id="RHEA-COMP:10485"/>
        <dbReference type="ChEBI" id="CHEBI:17319"/>
        <dbReference type="ChEBI" id="CHEBI:33737"/>
        <dbReference type="ChEBI" id="CHEBI:33738"/>
        <dbReference type="ChEBI" id="CHEBI:57844"/>
        <dbReference type="ChEBI" id="CHEBI:57856"/>
        <dbReference type="ChEBI" id="CHEBI:59789"/>
        <dbReference type="ChEBI" id="CHEBI:74411"/>
        <dbReference type="ChEBI" id="CHEBI:74497"/>
        <dbReference type="EC" id="2.1.1.192"/>
    </reaction>
</comment>
<feature type="active site" description="Proton acceptor" evidence="12">
    <location>
        <position position="92"/>
    </location>
</feature>
<evidence type="ECO:0000256" key="6">
    <source>
        <dbReference type="ARBA" id="ARBA00022679"/>
    </source>
</evidence>
<evidence type="ECO:0000259" key="13">
    <source>
        <dbReference type="PROSITE" id="PS51918"/>
    </source>
</evidence>
<evidence type="ECO:0000256" key="9">
    <source>
        <dbReference type="ARBA" id="ARBA00022723"/>
    </source>
</evidence>
<dbReference type="SFLD" id="SFLDF00275">
    <property type="entry name" value="adenosine_C2_methyltransferase"/>
    <property type="match status" value="1"/>
</dbReference>
<protein>
    <recommendedName>
        <fullName evidence="12">Probable dual-specificity RNA methyltransferase RlmN</fullName>
        <ecNumber evidence="12">2.1.1.192</ecNumber>
    </recommendedName>
    <alternativeName>
        <fullName evidence="12">23S rRNA (adenine(2503)-C(2))-methyltransferase</fullName>
    </alternativeName>
    <alternativeName>
        <fullName evidence="12">23S rRNA m2A2503 methyltransferase</fullName>
    </alternativeName>
    <alternativeName>
        <fullName evidence="12">Ribosomal RNA large subunit methyltransferase N</fullName>
    </alternativeName>
    <alternativeName>
        <fullName evidence="12">tRNA (adenine(37)-C(2))-methyltransferase</fullName>
    </alternativeName>
    <alternativeName>
        <fullName evidence="12">tRNA m2A37 methyltransferase</fullName>
    </alternativeName>
</protein>
<keyword evidence="6 12" id="KW-0808">Transferase</keyword>
<dbReference type="SUPFAM" id="SSF102114">
    <property type="entry name" value="Radical SAM enzymes"/>
    <property type="match status" value="1"/>
</dbReference>
<dbReference type="EMBL" id="CP020559">
    <property type="protein sequence ID" value="ARE87915.1"/>
    <property type="molecule type" value="Genomic_DNA"/>
</dbReference>
<dbReference type="GO" id="GO:0002935">
    <property type="term" value="F:tRNA (adenine(37)-C2)-methyltransferase activity"/>
    <property type="evidence" value="ECO:0007669"/>
    <property type="project" value="UniProtKB-UniRule"/>
</dbReference>
<dbReference type="InterPro" id="IPR004383">
    <property type="entry name" value="rRNA_lsu_MTrfase_RlmN/Cfr"/>
</dbReference>
<dbReference type="GO" id="GO:0051539">
    <property type="term" value="F:4 iron, 4 sulfur cluster binding"/>
    <property type="evidence" value="ECO:0007669"/>
    <property type="project" value="UniProtKB-UniRule"/>
</dbReference>
<dbReference type="Gene3D" id="3.20.20.70">
    <property type="entry name" value="Aldolase class I"/>
    <property type="match status" value="1"/>
</dbReference>